<evidence type="ECO:0000256" key="4">
    <source>
        <dbReference type="ARBA" id="ARBA00013081"/>
    </source>
</evidence>
<comment type="similarity">
    <text evidence="3 11">Belongs to the PP2C family.</text>
</comment>
<dbReference type="PANTHER" id="PTHR13832">
    <property type="entry name" value="PROTEIN PHOSPHATASE 2C"/>
    <property type="match status" value="1"/>
</dbReference>
<evidence type="ECO:0000256" key="1">
    <source>
        <dbReference type="ARBA" id="ARBA00001936"/>
    </source>
</evidence>
<dbReference type="InterPro" id="IPR000222">
    <property type="entry name" value="PP2C_BS"/>
</dbReference>
<dbReference type="CDD" id="cd00143">
    <property type="entry name" value="PP2Cc"/>
    <property type="match status" value="1"/>
</dbReference>
<protein>
    <recommendedName>
        <fullName evidence="10">Protein phosphatase 2C homolog 2</fullName>
        <ecNumber evidence="4">3.1.3.16</ecNumber>
    </recommendedName>
</protein>
<comment type="cofactor">
    <cofactor evidence="1">
        <name>Mn(2+)</name>
        <dbReference type="ChEBI" id="CHEBI:29035"/>
    </cofactor>
</comment>
<evidence type="ECO:0000256" key="7">
    <source>
        <dbReference type="ARBA" id="ARBA00022912"/>
    </source>
</evidence>
<comment type="caution">
    <text evidence="14">The sequence shown here is derived from an EMBL/GenBank/DDBJ whole genome shotgun (WGS) entry which is preliminary data.</text>
</comment>
<evidence type="ECO:0000256" key="3">
    <source>
        <dbReference type="ARBA" id="ARBA00006702"/>
    </source>
</evidence>
<feature type="region of interest" description="Disordered" evidence="12">
    <location>
        <begin position="384"/>
        <end position="452"/>
    </location>
</feature>
<dbReference type="SMART" id="SM00332">
    <property type="entry name" value="PP2Cc"/>
    <property type="match status" value="1"/>
</dbReference>
<keyword evidence="6 11" id="KW-0378">Hydrolase</keyword>
<proteinExistence type="inferred from homology"/>
<dbReference type="EC" id="3.1.3.16" evidence="4"/>
<dbReference type="FunFam" id="3.60.40.10:FF:000016">
    <property type="entry name" value="Protein phosphatase 2C"/>
    <property type="match status" value="1"/>
</dbReference>
<evidence type="ECO:0000259" key="13">
    <source>
        <dbReference type="PROSITE" id="PS51746"/>
    </source>
</evidence>
<dbReference type="GO" id="GO:0046872">
    <property type="term" value="F:metal ion binding"/>
    <property type="evidence" value="ECO:0007669"/>
    <property type="project" value="UniProtKB-KW"/>
</dbReference>
<evidence type="ECO:0000256" key="11">
    <source>
        <dbReference type="RuleBase" id="RU003465"/>
    </source>
</evidence>
<feature type="compositionally biased region" description="Basic and acidic residues" evidence="12">
    <location>
        <begin position="384"/>
        <end position="400"/>
    </location>
</feature>
<evidence type="ECO:0000256" key="8">
    <source>
        <dbReference type="ARBA" id="ARBA00023211"/>
    </source>
</evidence>
<dbReference type="PROSITE" id="PS51746">
    <property type="entry name" value="PPM_2"/>
    <property type="match status" value="1"/>
</dbReference>
<dbReference type="GO" id="GO:0004722">
    <property type="term" value="F:protein serine/threonine phosphatase activity"/>
    <property type="evidence" value="ECO:0007669"/>
    <property type="project" value="UniProtKB-EC"/>
</dbReference>
<reference evidence="14 15" key="1">
    <citation type="submission" date="2022-12" db="EMBL/GenBank/DDBJ databases">
        <title>Genomic features and morphological characterization of a novel Knufia sp. strain isolated from spacecraft assembly facility.</title>
        <authorList>
            <person name="Teixeira M."/>
            <person name="Chander A.M."/>
            <person name="Stajich J.E."/>
            <person name="Venkateswaran K."/>
        </authorList>
    </citation>
    <scope>NUCLEOTIDE SEQUENCE [LARGE SCALE GENOMIC DNA]</scope>
    <source>
        <strain evidence="14 15">FJI-L2-BK-P2</strain>
    </source>
</reference>
<evidence type="ECO:0000256" key="9">
    <source>
        <dbReference type="ARBA" id="ARBA00048832"/>
    </source>
</evidence>
<evidence type="ECO:0000256" key="5">
    <source>
        <dbReference type="ARBA" id="ARBA00022723"/>
    </source>
</evidence>
<evidence type="ECO:0000313" key="14">
    <source>
        <dbReference type="EMBL" id="KAK5950602.1"/>
    </source>
</evidence>
<name>A0AAN8IJW7_9EURO</name>
<dbReference type="EMBL" id="JAKLMC020000025">
    <property type="protein sequence ID" value="KAK5950602.1"/>
    <property type="molecule type" value="Genomic_DNA"/>
</dbReference>
<evidence type="ECO:0000256" key="6">
    <source>
        <dbReference type="ARBA" id="ARBA00022801"/>
    </source>
</evidence>
<sequence length="452" mass="49048">MGQTLSEPVVEKISDKGEDDCIIWGLSAMQGWRISMEDAHAAVLDLQPEVEGKEQTPATPDKRLAYFGVYDGHGGEKVAQFAGENIHKIVAKQDAYAKGDIEQALKDGFLATDRAILNDTRYEEEVSGCTASVGIVSKDKIWVANAGDSRSVLGVKGRAKPLSFDHKPQNEGEKARISAAGGFVDFGRVNGNLALSRAIGDFEFKKGADLAPEQQIVTAYPDVVAHDVSEDDEFLVIACDGIWDCQSSQAVVEFVRRGIVAKQELHSICENMMDNCLASNSETGGVGCDNMTMIVIGLLHGKSKQEWYDTIAKRVADGDGPCAPPEYAEFRGPGVRHQFDQDSPDDYDLDVPRYRGGKNGRIILLGDGTEVLTDSTDNAEMFDHSMEDDKNEENQNKKDSSTTNEDESARKDREGTPGPQSEAEKEHMKHGSASQGPGTSIKGVADDPNSTK</sequence>
<dbReference type="Pfam" id="PF00481">
    <property type="entry name" value="PP2C"/>
    <property type="match status" value="1"/>
</dbReference>
<comment type="catalytic activity">
    <reaction evidence="9">
        <text>O-phospho-L-threonyl-[protein] + H2O = L-threonyl-[protein] + phosphate</text>
        <dbReference type="Rhea" id="RHEA:47004"/>
        <dbReference type="Rhea" id="RHEA-COMP:11060"/>
        <dbReference type="Rhea" id="RHEA-COMP:11605"/>
        <dbReference type="ChEBI" id="CHEBI:15377"/>
        <dbReference type="ChEBI" id="CHEBI:30013"/>
        <dbReference type="ChEBI" id="CHEBI:43474"/>
        <dbReference type="ChEBI" id="CHEBI:61977"/>
        <dbReference type="EC" id="3.1.3.16"/>
    </reaction>
    <physiologicalReaction direction="left-to-right" evidence="9">
        <dbReference type="Rhea" id="RHEA:47005"/>
    </physiologicalReaction>
</comment>
<keyword evidence="5" id="KW-0479">Metal-binding</keyword>
<keyword evidence="8" id="KW-0464">Manganese</keyword>
<dbReference type="Proteomes" id="UP001316803">
    <property type="component" value="Unassembled WGS sequence"/>
</dbReference>
<evidence type="ECO:0000256" key="2">
    <source>
        <dbReference type="ARBA" id="ARBA00001946"/>
    </source>
</evidence>
<evidence type="ECO:0000256" key="10">
    <source>
        <dbReference type="ARBA" id="ARBA00074087"/>
    </source>
</evidence>
<keyword evidence="15" id="KW-1185">Reference proteome</keyword>
<accession>A0AAN8IJW7</accession>
<feature type="domain" description="PPM-type phosphatase" evidence="13">
    <location>
        <begin position="23"/>
        <end position="298"/>
    </location>
</feature>
<dbReference type="InterPro" id="IPR036457">
    <property type="entry name" value="PPM-type-like_dom_sf"/>
</dbReference>
<dbReference type="Gene3D" id="3.60.40.10">
    <property type="entry name" value="PPM-type phosphatase domain"/>
    <property type="match status" value="1"/>
</dbReference>
<dbReference type="SUPFAM" id="SSF81606">
    <property type="entry name" value="PP2C-like"/>
    <property type="match status" value="1"/>
</dbReference>
<evidence type="ECO:0000313" key="15">
    <source>
        <dbReference type="Proteomes" id="UP001316803"/>
    </source>
</evidence>
<dbReference type="PROSITE" id="PS01032">
    <property type="entry name" value="PPM_1"/>
    <property type="match status" value="1"/>
</dbReference>
<organism evidence="14 15">
    <name type="scientific">Knufia fluminis</name>
    <dbReference type="NCBI Taxonomy" id="191047"/>
    <lineage>
        <taxon>Eukaryota</taxon>
        <taxon>Fungi</taxon>
        <taxon>Dikarya</taxon>
        <taxon>Ascomycota</taxon>
        <taxon>Pezizomycotina</taxon>
        <taxon>Eurotiomycetes</taxon>
        <taxon>Chaetothyriomycetidae</taxon>
        <taxon>Chaetothyriales</taxon>
        <taxon>Trichomeriaceae</taxon>
        <taxon>Knufia</taxon>
    </lineage>
</organism>
<dbReference type="InterPro" id="IPR001932">
    <property type="entry name" value="PPM-type_phosphatase-like_dom"/>
</dbReference>
<dbReference type="PANTHER" id="PTHR13832:SF565">
    <property type="entry name" value="AT28366P-RELATED"/>
    <property type="match status" value="1"/>
</dbReference>
<dbReference type="AlphaFoldDB" id="A0AAN8IJW7"/>
<dbReference type="InterPro" id="IPR015655">
    <property type="entry name" value="PP2C"/>
</dbReference>
<gene>
    <name evidence="14" type="primary">PTC2</name>
    <name evidence="14" type="ORF">OHC33_008268</name>
</gene>
<evidence type="ECO:0000256" key="12">
    <source>
        <dbReference type="SAM" id="MobiDB-lite"/>
    </source>
</evidence>
<keyword evidence="7 11" id="KW-0904">Protein phosphatase</keyword>
<feature type="region of interest" description="Disordered" evidence="12">
    <location>
        <begin position="329"/>
        <end position="348"/>
    </location>
</feature>
<comment type="cofactor">
    <cofactor evidence="2">
        <name>Mg(2+)</name>
        <dbReference type="ChEBI" id="CHEBI:18420"/>
    </cofactor>
</comment>